<gene>
    <name evidence="2" type="ORF">M569_16000</name>
</gene>
<evidence type="ECO:0000259" key="1">
    <source>
        <dbReference type="Pfam" id="PF14244"/>
    </source>
</evidence>
<dbReference type="PANTHER" id="PTHR37610:SF40">
    <property type="entry name" value="OS01G0909600 PROTEIN"/>
    <property type="match status" value="1"/>
</dbReference>
<feature type="domain" description="Retrotransposon Copia-like N-terminal" evidence="1">
    <location>
        <begin position="1"/>
        <end position="30"/>
    </location>
</feature>
<evidence type="ECO:0000313" key="3">
    <source>
        <dbReference type="Proteomes" id="UP000015453"/>
    </source>
</evidence>
<feature type="non-terminal residue" evidence="2">
    <location>
        <position position="130"/>
    </location>
</feature>
<dbReference type="Proteomes" id="UP000015453">
    <property type="component" value="Unassembled WGS sequence"/>
</dbReference>
<dbReference type="Pfam" id="PF14244">
    <property type="entry name" value="Retrotran_gag_3"/>
    <property type="match status" value="1"/>
</dbReference>
<protein>
    <recommendedName>
        <fullName evidence="1">Retrotransposon Copia-like N-terminal domain-containing protein</fullName>
    </recommendedName>
</protein>
<evidence type="ECO:0000313" key="2">
    <source>
        <dbReference type="EMBL" id="EPS58812.1"/>
    </source>
</evidence>
<feature type="non-terminal residue" evidence="2">
    <location>
        <position position="1"/>
    </location>
</feature>
<name>S8DHF0_9LAMI</name>
<accession>S8DHF0</accession>
<keyword evidence="3" id="KW-1185">Reference proteome</keyword>
<dbReference type="EMBL" id="AUSU01008880">
    <property type="protein sequence ID" value="EPS58812.1"/>
    <property type="molecule type" value="Genomic_DNA"/>
</dbReference>
<organism evidence="2 3">
    <name type="scientific">Genlisea aurea</name>
    <dbReference type="NCBI Taxonomy" id="192259"/>
    <lineage>
        <taxon>Eukaryota</taxon>
        <taxon>Viridiplantae</taxon>
        <taxon>Streptophyta</taxon>
        <taxon>Embryophyta</taxon>
        <taxon>Tracheophyta</taxon>
        <taxon>Spermatophyta</taxon>
        <taxon>Magnoliopsida</taxon>
        <taxon>eudicotyledons</taxon>
        <taxon>Gunneridae</taxon>
        <taxon>Pentapetalae</taxon>
        <taxon>asterids</taxon>
        <taxon>lamiids</taxon>
        <taxon>Lamiales</taxon>
        <taxon>Lentibulariaceae</taxon>
        <taxon>Genlisea</taxon>
    </lineage>
</organism>
<dbReference type="InterPro" id="IPR029472">
    <property type="entry name" value="Copia-like_N"/>
</dbReference>
<dbReference type="OrthoDB" id="911950at2759"/>
<proteinExistence type="predicted"/>
<sequence>NYFSWRRGVRLALGAKNKLGLIDGDLLRPANTDPLYNLWIRNDYMVTSWLLNSISKDLVGSFSNCNSSRELWLSLEAHYGLLNNNLLYQTQSDLYNLKQGDLSIAEYYTRLTALWKDLDTLFPEVRCDHC</sequence>
<comment type="caution">
    <text evidence="2">The sequence shown here is derived from an EMBL/GenBank/DDBJ whole genome shotgun (WGS) entry which is preliminary data.</text>
</comment>
<dbReference type="AlphaFoldDB" id="S8DHF0"/>
<reference evidence="2 3" key="1">
    <citation type="journal article" date="2013" name="BMC Genomics">
        <title>The miniature genome of a carnivorous plant Genlisea aurea contains a low number of genes and short non-coding sequences.</title>
        <authorList>
            <person name="Leushkin E.V."/>
            <person name="Sutormin R.A."/>
            <person name="Nabieva E.R."/>
            <person name="Penin A.A."/>
            <person name="Kondrashov A.S."/>
            <person name="Logacheva M.D."/>
        </authorList>
    </citation>
    <scope>NUCLEOTIDE SEQUENCE [LARGE SCALE GENOMIC DNA]</scope>
</reference>
<dbReference type="PANTHER" id="PTHR37610">
    <property type="entry name" value="CCHC-TYPE DOMAIN-CONTAINING PROTEIN"/>
    <property type="match status" value="1"/>
</dbReference>